<name>A0A2T4BYY6_TRILO</name>
<dbReference type="AlphaFoldDB" id="A0A2T4BYY6"/>
<feature type="transmembrane region" description="Helical" evidence="1">
    <location>
        <begin position="42"/>
        <end position="61"/>
    </location>
</feature>
<keyword evidence="3" id="KW-1185">Reference proteome</keyword>
<accession>A0A2T4BYY6</accession>
<keyword evidence="1" id="KW-1133">Transmembrane helix</keyword>
<proteinExistence type="predicted"/>
<evidence type="ECO:0000313" key="2">
    <source>
        <dbReference type="EMBL" id="PTB74528.1"/>
    </source>
</evidence>
<gene>
    <name evidence="2" type="ORF">M440DRAFT_96931</name>
</gene>
<evidence type="ECO:0000256" key="1">
    <source>
        <dbReference type="SAM" id="Phobius"/>
    </source>
</evidence>
<evidence type="ECO:0000313" key="3">
    <source>
        <dbReference type="Proteomes" id="UP000240760"/>
    </source>
</evidence>
<keyword evidence="1" id="KW-0812">Transmembrane</keyword>
<dbReference type="EMBL" id="KZ679135">
    <property type="protein sequence ID" value="PTB74528.1"/>
    <property type="molecule type" value="Genomic_DNA"/>
</dbReference>
<reference evidence="2 3" key="1">
    <citation type="submission" date="2016-07" db="EMBL/GenBank/DDBJ databases">
        <title>Multiple horizontal gene transfer events from other fungi enriched the ability of initially mycotrophic Trichoderma (Ascomycota) to feed on dead plant biomass.</title>
        <authorList>
            <consortium name="DOE Joint Genome Institute"/>
            <person name="Aerts A."/>
            <person name="Atanasova L."/>
            <person name="Chenthamara K."/>
            <person name="Zhang J."/>
            <person name="Grujic M."/>
            <person name="Henrissat B."/>
            <person name="Kuo A."/>
            <person name="Salamov A."/>
            <person name="Lipzen A."/>
            <person name="Labutti K."/>
            <person name="Barry K."/>
            <person name="Miao Y."/>
            <person name="Rahimi M.J."/>
            <person name="Shen Q."/>
            <person name="Grigoriev I.V."/>
            <person name="Kubicek C.P."/>
            <person name="Druzhinina I.S."/>
        </authorList>
    </citation>
    <scope>NUCLEOTIDE SEQUENCE [LARGE SCALE GENOMIC DNA]</scope>
    <source>
        <strain evidence="2 3">ATCC 18648</strain>
    </source>
</reference>
<organism evidence="2 3">
    <name type="scientific">Trichoderma longibrachiatum ATCC 18648</name>
    <dbReference type="NCBI Taxonomy" id="983965"/>
    <lineage>
        <taxon>Eukaryota</taxon>
        <taxon>Fungi</taxon>
        <taxon>Dikarya</taxon>
        <taxon>Ascomycota</taxon>
        <taxon>Pezizomycotina</taxon>
        <taxon>Sordariomycetes</taxon>
        <taxon>Hypocreomycetidae</taxon>
        <taxon>Hypocreales</taxon>
        <taxon>Hypocreaceae</taxon>
        <taxon>Trichoderma</taxon>
    </lineage>
</organism>
<protein>
    <submittedName>
        <fullName evidence="2">Uncharacterized protein</fullName>
    </submittedName>
</protein>
<dbReference type="Proteomes" id="UP000240760">
    <property type="component" value="Unassembled WGS sequence"/>
</dbReference>
<keyword evidence="1" id="KW-0472">Membrane</keyword>
<sequence>MERIKHNKKLYTGVGSICSDYHPLRVLGWSSQTRSCFIQSGVCRFLFHLFFSYLVAAMHVFSSCGNLELGHDVFGKASSHLFVLER</sequence>